<dbReference type="EMBL" id="APND01000004">
    <property type="protein sequence ID" value="MES1930218.1"/>
    <property type="molecule type" value="Genomic_DNA"/>
</dbReference>
<dbReference type="SUPFAM" id="SSF54637">
    <property type="entry name" value="Thioesterase/thiol ester dehydrase-isomerase"/>
    <property type="match status" value="1"/>
</dbReference>
<sequence>MSRYWFEPVDLDRLNALNERDMISRLGLVYTRIEDGMLEAEFEIDERTRQPFGLLHGGVSCAVSESMGSIAANLCVDRKKQVCVGVDINASHLRGASSGRVVARCTPIRVGRGTQVWQTDLYDADNRHLCVSRLTVAVIAAGEK</sequence>
<gene>
    <name evidence="4" type="ORF">SADO_13223</name>
</gene>
<keyword evidence="5" id="KW-1185">Reference proteome</keyword>
<feature type="domain" description="Thioesterase" evidence="3">
    <location>
        <begin position="52"/>
        <end position="128"/>
    </location>
</feature>
<dbReference type="PANTHER" id="PTHR43240">
    <property type="entry name" value="1,4-DIHYDROXY-2-NAPHTHOYL-COA THIOESTERASE 1"/>
    <property type="match status" value="1"/>
</dbReference>
<dbReference type="RefSeq" id="WP_353112221.1">
    <property type="nucleotide sequence ID" value="NZ_APND01000004.1"/>
</dbReference>
<dbReference type="Gene3D" id="3.10.129.10">
    <property type="entry name" value="Hotdog Thioesterase"/>
    <property type="match status" value="1"/>
</dbReference>
<protein>
    <submittedName>
        <fullName evidence="4">Thioesterase superfamily protein</fullName>
    </submittedName>
</protein>
<evidence type="ECO:0000256" key="2">
    <source>
        <dbReference type="ARBA" id="ARBA00022801"/>
    </source>
</evidence>
<name>A0ABV2B463_9GAMM</name>
<dbReference type="Proteomes" id="UP001460888">
    <property type="component" value="Unassembled WGS sequence"/>
</dbReference>
<dbReference type="NCBIfam" id="TIGR00369">
    <property type="entry name" value="unchar_dom_1"/>
    <property type="match status" value="1"/>
</dbReference>
<evidence type="ECO:0000256" key="1">
    <source>
        <dbReference type="ARBA" id="ARBA00008324"/>
    </source>
</evidence>
<evidence type="ECO:0000259" key="3">
    <source>
        <dbReference type="Pfam" id="PF03061"/>
    </source>
</evidence>
<dbReference type="PANTHER" id="PTHR43240:SF5">
    <property type="entry name" value="1,4-DIHYDROXY-2-NAPHTHOYL-COA THIOESTERASE 1"/>
    <property type="match status" value="1"/>
</dbReference>
<keyword evidence="2" id="KW-0378">Hydrolase</keyword>
<reference evidence="4 5" key="1">
    <citation type="submission" date="2013-03" db="EMBL/GenBank/DDBJ databases">
        <title>Salinisphaera dokdonensis CL-ES53 Genome Sequencing.</title>
        <authorList>
            <person name="Li C."/>
            <person name="Lai Q."/>
            <person name="Shao Z."/>
        </authorList>
    </citation>
    <scope>NUCLEOTIDE SEQUENCE [LARGE SCALE GENOMIC DNA]</scope>
    <source>
        <strain evidence="4 5">CL-ES53</strain>
    </source>
</reference>
<dbReference type="InterPro" id="IPR006683">
    <property type="entry name" value="Thioestr_dom"/>
</dbReference>
<dbReference type="Pfam" id="PF03061">
    <property type="entry name" value="4HBT"/>
    <property type="match status" value="1"/>
</dbReference>
<organism evidence="4 5">
    <name type="scientific">Salinisphaera dokdonensis CL-ES53</name>
    <dbReference type="NCBI Taxonomy" id="1304272"/>
    <lineage>
        <taxon>Bacteria</taxon>
        <taxon>Pseudomonadati</taxon>
        <taxon>Pseudomonadota</taxon>
        <taxon>Gammaproteobacteria</taxon>
        <taxon>Salinisphaerales</taxon>
        <taxon>Salinisphaeraceae</taxon>
        <taxon>Salinisphaera</taxon>
    </lineage>
</organism>
<dbReference type="InterPro" id="IPR029069">
    <property type="entry name" value="HotDog_dom_sf"/>
</dbReference>
<dbReference type="CDD" id="cd03443">
    <property type="entry name" value="PaaI_thioesterase"/>
    <property type="match status" value="1"/>
</dbReference>
<comment type="similarity">
    <text evidence="1">Belongs to the thioesterase PaaI family.</text>
</comment>
<evidence type="ECO:0000313" key="5">
    <source>
        <dbReference type="Proteomes" id="UP001460888"/>
    </source>
</evidence>
<comment type="caution">
    <text evidence="4">The sequence shown here is derived from an EMBL/GenBank/DDBJ whole genome shotgun (WGS) entry which is preliminary data.</text>
</comment>
<accession>A0ABV2B463</accession>
<evidence type="ECO:0000313" key="4">
    <source>
        <dbReference type="EMBL" id="MES1930218.1"/>
    </source>
</evidence>
<proteinExistence type="inferred from homology"/>
<dbReference type="InterPro" id="IPR003736">
    <property type="entry name" value="PAAI_dom"/>
</dbReference>